<keyword evidence="2" id="KW-0547">Nucleotide-binding</keyword>
<feature type="domain" description="AAA+ ATPase" evidence="4">
    <location>
        <begin position="135"/>
        <end position="267"/>
    </location>
</feature>
<evidence type="ECO:0000256" key="3">
    <source>
        <dbReference type="ARBA" id="ARBA00022840"/>
    </source>
</evidence>
<dbReference type="Proteomes" id="UP000238954">
    <property type="component" value="Chromosome"/>
</dbReference>
<evidence type="ECO:0000313" key="6">
    <source>
        <dbReference type="Proteomes" id="UP000238954"/>
    </source>
</evidence>
<proteinExistence type="inferred from homology"/>
<evidence type="ECO:0000259" key="4">
    <source>
        <dbReference type="SMART" id="SM00382"/>
    </source>
</evidence>
<reference evidence="6" key="1">
    <citation type="submission" date="2017-11" db="EMBL/GenBank/DDBJ databases">
        <title>The complete genome sequence of Sphingopyxis pomeranensis sp. nov. strain WS5A3p.</title>
        <authorList>
            <person name="Kaminski M.A."/>
        </authorList>
    </citation>
    <scope>NUCLEOTIDE SEQUENCE [LARGE SCALE GENOMIC DNA]</scope>
    <source>
        <strain evidence="6">WS5A3p</strain>
    </source>
</reference>
<dbReference type="EMBL" id="PHFW01000002">
    <property type="protein sequence ID" value="PQM27769.1"/>
    <property type="molecule type" value="Genomic_DNA"/>
</dbReference>
<dbReference type="AlphaFoldDB" id="A0A2S8B687"/>
<dbReference type="SMART" id="SM00382">
    <property type="entry name" value="AAA"/>
    <property type="match status" value="1"/>
</dbReference>
<dbReference type="CDD" id="cd19481">
    <property type="entry name" value="RecA-like_protease"/>
    <property type="match status" value="1"/>
</dbReference>
<dbReference type="InterPro" id="IPR003593">
    <property type="entry name" value="AAA+_ATPase"/>
</dbReference>
<dbReference type="GO" id="GO:0016887">
    <property type="term" value="F:ATP hydrolysis activity"/>
    <property type="evidence" value="ECO:0007669"/>
    <property type="project" value="InterPro"/>
</dbReference>
<evidence type="ECO:0000256" key="2">
    <source>
        <dbReference type="ARBA" id="ARBA00022741"/>
    </source>
</evidence>
<comment type="similarity">
    <text evidence="1">Belongs to the AAA ATPase family.</text>
</comment>
<dbReference type="Gene3D" id="3.40.50.300">
    <property type="entry name" value="P-loop containing nucleotide triphosphate hydrolases"/>
    <property type="match status" value="1"/>
</dbReference>
<gene>
    <name evidence="5" type="ORF">CVO77_04170</name>
</gene>
<name>A0A2S8B687_9SPHN</name>
<evidence type="ECO:0000256" key="1">
    <source>
        <dbReference type="ARBA" id="ARBA00006914"/>
    </source>
</evidence>
<dbReference type="InterPro" id="IPR050221">
    <property type="entry name" value="26S_Proteasome_ATPase"/>
</dbReference>
<keyword evidence="6" id="KW-1185">Reference proteome</keyword>
<dbReference type="InterPro" id="IPR003959">
    <property type="entry name" value="ATPase_AAA_core"/>
</dbReference>
<dbReference type="SUPFAM" id="SSF52540">
    <property type="entry name" value="P-loop containing nucleoside triphosphate hydrolases"/>
    <property type="match status" value="1"/>
</dbReference>
<dbReference type="Pfam" id="PF00004">
    <property type="entry name" value="AAA"/>
    <property type="match status" value="1"/>
</dbReference>
<accession>A0A2S8B687</accession>
<dbReference type="PANTHER" id="PTHR23073">
    <property type="entry name" value="26S PROTEASOME REGULATORY SUBUNIT"/>
    <property type="match status" value="1"/>
</dbReference>
<organism evidence="5 6">
    <name type="scientific">Sphingopyxis lindanitolerans</name>
    <dbReference type="NCBI Taxonomy" id="2054227"/>
    <lineage>
        <taxon>Bacteria</taxon>
        <taxon>Pseudomonadati</taxon>
        <taxon>Pseudomonadota</taxon>
        <taxon>Alphaproteobacteria</taxon>
        <taxon>Sphingomonadales</taxon>
        <taxon>Sphingomonadaceae</taxon>
        <taxon>Sphingopyxis</taxon>
    </lineage>
</organism>
<sequence>MEHFSAVQSLCRVGLESGDARFRKQVERLRDRLAKAGDERDASTISALLANVTSEVSFAPSNVEVSRSLVTGDELTPNVHPPADRETSVPLAEILLAPALGQPTPIFDETLQLAMNALVSEWQRADALKLLGVEPSRSCLFYGPPGTGKTLAALTLAARLNLPVVNARIDGLVSSFLGTTARNIANLFDFANRYRCVLVLDEFDALAKMRDDPHELGELKRVVNTLLQNLDARADKGLTIAITNHEGLLDPAVWRRFQNHVRIGQPDLPTRLEMLRTFLSSLELGDDVIKTLSYVAGARSGSDLKTFADALRRSLALSGSEVTPRAITIATKALLPRLGIEDADMGPARLFLVDEPKFIGAILHAELGVRQESLAQMFDCSQSKISRWSADWTPEGASSEGVVDA</sequence>
<keyword evidence="3" id="KW-0067">ATP-binding</keyword>
<protein>
    <submittedName>
        <fullName evidence="5">AAA family ATPase</fullName>
    </submittedName>
</protein>
<comment type="caution">
    <text evidence="5">The sequence shown here is derived from an EMBL/GenBank/DDBJ whole genome shotgun (WGS) entry which is preliminary data.</text>
</comment>
<dbReference type="InterPro" id="IPR027417">
    <property type="entry name" value="P-loop_NTPase"/>
</dbReference>
<evidence type="ECO:0000313" key="5">
    <source>
        <dbReference type="EMBL" id="PQM27769.1"/>
    </source>
</evidence>
<dbReference type="OrthoDB" id="7438987at2"/>
<dbReference type="RefSeq" id="WP_105998031.1">
    <property type="nucleotide sequence ID" value="NZ_CM009578.1"/>
</dbReference>
<dbReference type="GO" id="GO:0005524">
    <property type="term" value="F:ATP binding"/>
    <property type="evidence" value="ECO:0007669"/>
    <property type="project" value="UniProtKB-KW"/>
</dbReference>